<accession>A0ABM7FZJ9</accession>
<dbReference type="Proteomes" id="UP001059971">
    <property type="component" value="Chromosome 1"/>
</dbReference>
<protein>
    <submittedName>
        <fullName evidence="1">Uncharacterized protein</fullName>
    </submittedName>
</protein>
<dbReference type="RefSeq" id="WP_261935844.1">
    <property type="nucleotide sequence ID" value="NZ_AP018817.1"/>
</dbReference>
<reference evidence="1" key="1">
    <citation type="submission" date="2018-07" db="EMBL/GenBank/DDBJ databases">
        <title>Complete genome sequence of Sphingomonas bisphenolicum strain AO1, a bisphenol A degradative bacterium isolated from Japanese farm field.</title>
        <authorList>
            <person name="Murakami M."/>
            <person name="Koh M."/>
            <person name="Koba S."/>
            <person name="Matsumura Y."/>
        </authorList>
    </citation>
    <scope>NUCLEOTIDE SEQUENCE</scope>
    <source>
        <strain evidence="1">AO1</strain>
    </source>
</reference>
<sequence length="127" mass="14580">MNRFALYRFIAPFRSRLQSRLREERLNVDADAFANRMEAGGRSSEIAHLLWGMLREEAFVPDFRPEPEDSLSKVYAMGPEEVRDDLVEPLLDRLGLDVEGIDFKGFDFALIATPRDVAQFMLKIANT</sequence>
<name>A0ABM7FZJ9_9SPHN</name>
<keyword evidence="2" id="KW-1185">Reference proteome</keyword>
<evidence type="ECO:0000313" key="2">
    <source>
        <dbReference type="Proteomes" id="UP001059971"/>
    </source>
</evidence>
<evidence type="ECO:0000313" key="1">
    <source>
        <dbReference type="EMBL" id="BBF68395.1"/>
    </source>
</evidence>
<proteinExistence type="predicted"/>
<organism evidence="1 2">
    <name type="scientific">Sphingomonas bisphenolicum</name>
    <dbReference type="NCBI Taxonomy" id="296544"/>
    <lineage>
        <taxon>Bacteria</taxon>
        <taxon>Pseudomonadati</taxon>
        <taxon>Pseudomonadota</taxon>
        <taxon>Alphaproteobacteria</taxon>
        <taxon>Sphingomonadales</taxon>
        <taxon>Sphingomonadaceae</taxon>
        <taxon>Sphingomonas</taxon>
    </lineage>
</organism>
<gene>
    <name evidence="1" type="ORF">SBA_ch1_05950</name>
</gene>
<dbReference type="EMBL" id="AP018817">
    <property type="protein sequence ID" value="BBF68395.1"/>
    <property type="molecule type" value="Genomic_DNA"/>
</dbReference>